<feature type="transmembrane region" description="Helical" evidence="8">
    <location>
        <begin position="44"/>
        <end position="62"/>
    </location>
</feature>
<name>A0A1Q5U153_9GAMM</name>
<dbReference type="GO" id="GO:0042910">
    <property type="term" value="F:xenobiotic transmembrane transporter activity"/>
    <property type="evidence" value="ECO:0007669"/>
    <property type="project" value="InterPro"/>
</dbReference>
<dbReference type="AlphaFoldDB" id="A0A1Q5U153"/>
<dbReference type="GO" id="GO:0005886">
    <property type="term" value="C:plasma membrane"/>
    <property type="evidence" value="ECO:0007669"/>
    <property type="project" value="UniProtKB-SubCell"/>
</dbReference>
<dbReference type="Gene3D" id="1.20.1720.10">
    <property type="entry name" value="Multidrug resistance protein D"/>
    <property type="match status" value="1"/>
</dbReference>
<evidence type="ECO:0000259" key="9">
    <source>
        <dbReference type="PROSITE" id="PS50850"/>
    </source>
</evidence>
<dbReference type="CDD" id="cd17320">
    <property type="entry name" value="MFS_MdfA_MDR_like"/>
    <property type="match status" value="1"/>
</dbReference>
<accession>A0A1Q5U153</accession>
<keyword evidence="5 8" id="KW-0812">Transmembrane</keyword>
<keyword evidence="7 8" id="KW-0472">Membrane</keyword>
<dbReference type="PANTHER" id="PTHR23502:SF70">
    <property type="entry name" value="BCR_CFLA FAMILY EFFLUX TRANSPORTER"/>
    <property type="match status" value="1"/>
</dbReference>
<evidence type="ECO:0000256" key="4">
    <source>
        <dbReference type="ARBA" id="ARBA00022475"/>
    </source>
</evidence>
<dbReference type="EMBL" id="MKGR01000014">
    <property type="protein sequence ID" value="OKP06223.1"/>
    <property type="molecule type" value="Genomic_DNA"/>
</dbReference>
<dbReference type="Pfam" id="PF07690">
    <property type="entry name" value="MFS_1"/>
    <property type="match status" value="1"/>
</dbReference>
<dbReference type="NCBIfam" id="TIGR00710">
    <property type="entry name" value="efflux_Bcr_CflA"/>
    <property type="match status" value="1"/>
</dbReference>
<evidence type="ECO:0000256" key="5">
    <source>
        <dbReference type="ARBA" id="ARBA00022692"/>
    </source>
</evidence>
<keyword evidence="11" id="KW-1185">Reference proteome</keyword>
<feature type="transmembrane region" description="Helical" evidence="8">
    <location>
        <begin position="103"/>
        <end position="121"/>
    </location>
</feature>
<dbReference type="SUPFAM" id="SSF103473">
    <property type="entry name" value="MFS general substrate transporter"/>
    <property type="match status" value="1"/>
</dbReference>
<dbReference type="GO" id="GO:1990961">
    <property type="term" value="P:xenobiotic detoxification by transmembrane export across the plasma membrane"/>
    <property type="evidence" value="ECO:0007669"/>
    <property type="project" value="InterPro"/>
</dbReference>
<dbReference type="InterPro" id="IPR005829">
    <property type="entry name" value="Sugar_transporter_CS"/>
</dbReference>
<feature type="transmembrane region" description="Helical" evidence="8">
    <location>
        <begin position="74"/>
        <end position="91"/>
    </location>
</feature>
<evidence type="ECO:0000313" key="10">
    <source>
        <dbReference type="EMBL" id="OKP06223.1"/>
    </source>
</evidence>
<keyword evidence="8" id="KW-0997">Cell inner membrane</keyword>
<evidence type="ECO:0000256" key="2">
    <source>
        <dbReference type="ARBA" id="ARBA00006236"/>
    </source>
</evidence>
<dbReference type="PROSITE" id="PS50850">
    <property type="entry name" value="MFS"/>
    <property type="match status" value="1"/>
</dbReference>
<dbReference type="PROSITE" id="PS00216">
    <property type="entry name" value="SUGAR_TRANSPORT_1"/>
    <property type="match status" value="1"/>
</dbReference>
<protein>
    <recommendedName>
        <fullName evidence="8">Bcr/CflA family efflux transporter</fullName>
    </recommendedName>
</protein>
<dbReference type="Proteomes" id="UP000186277">
    <property type="component" value="Unassembled WGS sequence"/>
</dbReference>
<feature type="transmembrane region" description="Helical" evidence="8">
    <location>
        <begin position="277"/>
        <end position="295"/>
    </location>
</feature>
<feature type="transmembrane region" description="Helical" evidence="8">
    <location>
        <begin position="342"/>
        <end position="362"/>
    </location>
</feature>
<evidence type="ECO:0000256" key="3">
    <source>
        <dbReference type="ARBA" id="ARBA00022448"/>
    </source>
</evidence>
<feature type="transmembrane region" description="Helical" evidence="8">
    <location>
        <begin position="307"/>
        <end position="330"/>
    </location>
</feature>
<dbReference type="OrthoDB" id="9814303at2"/>
<reference evidence="10 11" key="1">
    <citation type="submission" date="2016-09" db="EMBL/GenBank/DDBJ databases">
        <title>Xenorhabdus thuongxuanensis sp. nov. and Xenorhabdus eapokensis sp. nov., isolated from Steinernema species.</title>
        <authorList>
            <person name="Kaempfer P."/>
            <person name="Tobias N.J."/>
            <person name="Phan Ke L."/>
            <person name="Bode H.B."/>
            <person name="Glaeser S.P."/>
        </authorList>
    </citation>
    <scope>NUCLEOTIDE SEQUENCE [LARGE SCALE GENOMIC DNA]</scope>
    <source>
        <strain evidence="10 11">30TX1</strain>
    </source>
</reference>
<dbReference type="InterPro" id="IPR020846">
    <property type="entry name" value="MFS_dom"/>
</dbReference>
<feature type="transmembrane region" description="Helical" evidence="8">
    <location>
        <begin position="165"/>
        <end position="183"/>
    </location>
</feature>
<comment type="caution">
    <text evidence="10">The sequence shown here is derived from an EMBL/GenBank/DDBJ whole genome shotgun (WGS) entry which is preliminary data.</text>
</comment>
<sequence>MKKEKNHIPIIVLIFVVLISPLGIDIYIPSLPSMADYYGISNDAIAASVYVFVFSLGVGQILVGPISDIIGRRVIALFGILLFLISSFFLAKTQSFEWLLTFRLLQGVAACCTSVAVFAVIRDDYEPEESVKVYSIMNASISIAPSFAPFIGGLLSVNFGWQSNFYLLSLYSLFTLTVVHLFWKKTNKRSVDINATKALRLYNNILKERLFRHGTLICTLSMSVLLIYVTVSPRIIIEELKFSEIEFSIIFGFNALFMMLIGLLLSKYVIHIGRVNLIIIGGIFMLIAGSSLLLITEGFLKLNIVTFMIPMIFLSSGFSILISVSMSFALEPFPNNAGSASAAIGFFQMIGASVISIFVDIYSSNILYSLSIILLILGGIGLIFSAYLRKKTH</sequence>
<feature type="transmembrane region" description="Helical" evidence="8">
    <location>
        <begin position="7"/>
        <end position="24"/>
    </location>
</feature>
<keyword evidence="6 8" id="KW-1133">Transmembrane helix</keyword>
<dbReference type="InterPro" id="IPR004812">
    <property type="entry name" value="Efflux_drug-R_Bcr/CmlA"/>
</dbReference>
<evidence type="ECO:0000256" key="7">
    <source>
        <dbReference type="ARBA" id="ARBA00023136"/>
    </source>
</evidence>
<comment type="subcellular location">
    <subcellularLocation>
        <location evidence="8">Cell inner membrane</location>
        <topology evidence="8">Multi-pass membrane protein</topology>
    </subcellularLocation>
    <subcellularLocation>
        <location evidence="1">Cell membrane</location>
        <topology evidence="1">Multi-pass membrane protein</topology>
    </subcellularLocation>
</comment>
<feature type="transmembrane region" description="Helical" evidence="8">
    <location>
        <begin position="249"/>
        <end position="270"/>
    </location>
</feature>
<proteinExistence type="inferred from homology"/>
<dbReference type="InterPro" id="IPR036259">
    <property type="entry name" value="MFS_trans_sf"/>
</dbReference>
<keyword evidence="4" id="KW-1003">Cell membrane</keyword>
<feature type="transmembrane region" description="Helical" evidence="8">
    <location>
        <begin position="210"/>
        <end position="229"/>
    </location>
</feature>
<evidence type="ECO:0000313" key="11">
    <source>
        <dbReference type="Proteomes" id="UP000186277"/>
    </source>
</evidence>
<dbReference type="InterPro" id="IPR011701">
    <property type="entry name" value="MFS"/>
</dbReference>
<evidence type="ECO:0000256" key="1">
    <source>
        <dbReference type="ARBA" id="ARBA00004651"/>
    </source>
</evidence>
<keyword evidence="3 8" id="KW-0813">Transport</keyword>
<evidence type="ECO:0000256" key="6">
    <source>
        <dbReference type="ARBA" id="ARBA00022989"/>
    </source>
</evidence>
<comment type="similarity">
    <text evidence="2 8">Belongs to the major facilitator superfamily. Bcr/CmlA family.</text>
</comment>
<feature type="transmembrane region" description="Helical" evidence="8">
    <location>
        <begin position="368"/>
        <end position="388"/>
    </location>
</feature>
<feature type="transmembrane region" description="Helical" evidence="8">
    <location>
        <begin position="133"/>
        <end position="159"/>
    </location>
</feature>
<feature type="domain" description="Major facilitator superfamily (MFS) profile" evidence="9">
    <location>
        <begin position="9"/>
        <end position="393"/>
    </location>
</feature>
<organism evidence="10 11">
    <name type="scientific">Xenorhabdus thuongxuanensis</name>
    <dbReference type="NCBI Taxonomy" id="1873484"/>
    <lineage>
        <taxon>Bacteria</taxon>
        <taxon>Pseudomonadati</taxon>
        <taxon>Pseudomonadota</taxon>
        <taxon>Gammaproteobacteria</taxon>
        <taxon>Enterobacterales</taxon>
        <taxon>Morganellaceae</taxon>
        <taxon>Xenorhabdus</taxon>
    </lineage>
</organism>
<dbReference type="RefSeq" id="WP_074020265.1">
    <property type="nucleotide sequence ID" value="NZ_CAWMWP010000037.1"/>
</dbReference>
<dbReference type="PANTHER" id="PTHR23502">
    <property type="entry name" value="MAJOR FACILITATOR SUPERFAMILY"/>
    <property type="match status" value="1"/>
</dbReference>
<gene>
    <name evidence="10" type="ORF">Xentx_02193</name>
</gene>
<evidence type="ECO:0000256" key="8">
    <source>
        <dbReference type="RuleBase" id="RU365088"/>
    </source>
</evidence>